<dbReference type="PROSITE" id="PS51180">
    <property type="entry name" value="BRO1"/>
    <property type="match status" value="1"/>
</dbReference>
<dbReference type="SMART" id="SM01041">
    <property type="entry name" value="BRO1"/>
    <property type="match status" value="1"/>
</dbReference>
<dbReference type="Proteomes" id="UP000515123">
    <property type="component" value="Linkage group 8"/>
</dbReference>
<sequence>MMLYVPEKKATPASRRSPLGRALATAGVITMRWDIEKPVRGSVPAAALELRRSALLAYYRALPHVARAASGDFVRYAWHDCFRPSKKASTLASAELERAAVLFNLAAVHSRIGAAAVRGVGDGRRRACDAFQRAAGVFAFLREGVARDTAVGCASVDVSAECVGMLEKLMLAQAQECFFEKATADAKHPRLCSKIARQVSLYYEEAATALTAPPLDRHLDKTWRSYAQTKAKLYHAEACYWCSLELHEQGEIAEEIARLKSGLAGLAAVKKLAKGAAASAVSRLELDMSRNLERANRENVTVYFMRVPSESSLPPLPAASLVRRTPMDISYAPLYSSLTSWPDRLALAHPYVCAHTNAVALLHCLILALAHLFVHIYPDLFPTVAKMERRRECWRNGRAGGENGVITGVKGGAKNGGGKRLRMNKIGEETKRMKDNLIILSSYIVNTVSL</sequence>
<protein>
    <submittedName>
        <fullName evidence="3">ALG-2 interacting protein X-like</fullName>
    </submittedName>
</protein>
<reference evidence="3" key="2">
    <citation type="submission" date="2025-08" db="UniProtKB">
        <authorList>
            <consortium name="RefSeq"/>
        </authorList>
    </citation>
    <scope>IDENTIFICATION</scope>
    <source>
        <tissue evidence="3">Leaf</tissue>
    </source>
</reference>
<keyword evidence="2" id="KW-1185">Reference proteome</keyword>
<evidence type="ECO:0000313" key="3">
    <source>
        <dbReference type="RefSeq" id="XP_020094049.1"/>
    </source>
</evidence>
<dbReference type="Gene3D" id="1.25.40.280">
    <property type="entry name" value="alix/aip1 like domains"/>
    <property type="match status" value="1"/>
</dbReference>
<evidence type="ECO:0000313" key="2">
    <source>
        <dbReference type="Proteomes" id="UP000515123"/>
    </source>
</evidence>
<dbReference type="OrthoDB" id="64867at2759"/>
<accession>A0A6P5FDP8</accession>
<dbReference type="PANTHER" id="PTHR23030">
    <property type="entry name" value="PCD6 INTERACTING PROTEIN-RELATED"/>
    <property type="match status" value="1"/>
</dbReference>
<dbReference type="InterPro" id="IPR004328">
    <property type="entry name" value="BRO1_dom"/>
</dbReference>
<dbReference type="GO" id="GO:0005768">
    <property type="term" value="C:endosome"/>
    <property type="evidence" value="ECO:0007669"/>
    <property type="project" value="TreeGrafter"/>
</dbReference>
<organism evidence="2 3">
    <name type="scientific">Ananas comosus</name>
    <name type="common">Pineapple</name>
    <name type="synonym">Ananas ananas</name>
    <dbReference type="NCBI Taxonomy" id="4615"/>
    <lineage>
        <taxon>Eukaryota</taxon>
        <taxon>Viridiplantae</taxon>
        <taxon>Streptophyta</taxon>
        <taxon>Embryophyta</taxon>
        <taxon>Tracheophyta</taxon>
        <taxon>Spermatophyta</taxon>
        <taxon>Magnoliopsida</taxon>
        <taxon>Liliopsida</taxon>
        <taxon>Poales</taxon>
        <taxon>Bromeliaceae</taxon>
        <taxon>Bromelioideae</taxon>
        <taxon>Ananas</taxon>
    </lineage>
</organism>
<dbReference type="GeneID" id="109714056"/>
<proteinExistence type="predicted"/>
<dbReference type="RefSeq" id="XP_020094049.1">
    <property type="nucleotide sequence ID" value="XM_020238460.1"/>
</dbReference>
<dbReference type="AlphaFoldDB" id="A0A6P5FDP8"/>
<dbReference type="GO" id="GO:0043328">
    <property type="term" value="P:protein transport to vacuole involved in ubiquitin-dependent protein catabolic process via the multivesicular body sorting pathway"/>
    <property type="evidence" value="ECO:0007669"/>
    <property type="project" value="TreeGrafter"/>
</dbReference>
<dbReference type="PANTHER" id="PTHR23030:SF33">
    <property type="entry name" value="OS02G0638400 PROTEIN"/>
    <property type="match status" value="1"/>
</dbReference>
<evidence type="ECO:0000259" key="1">
    <source>
        <dbReference type="PROSITE" id="PS51180"/>
    </source>
</evidence>
<reference evidence="2" key="1">
    <citation type="journal article" date="2015" name="Nat. Genet.">
        <title>The pineapple genome and the evolution of CAM photosynthesis.</title>
        <authorList>
            <person name="Ming R."/>
            <person name="VanBuren R."/>
            <person name="Wai C.M."/>
            <person name="Tang H."/>
            <person name="Schatz M.C."/>
            <person name="Bowers J.E."/>
            <person name="Lyons E."/>
            <person name="Wang M.L."/>
            <person name="Chen J."/>
            <person name="Biggers E."/>
            <person name="Zhang J."/>
            <person name="Huang L."/>
            <person name="Zhang L."/>
            <person name="Miao W."/>
            <person name="Zhang J."/>
            <person name="Ye Z."/>
            <person name="Miao C."/>
            <person name="Lin Z."/>
            <person name="Wang H."/>
            <person name="Zhou H."/>
            <person name="Yim W.C."/>
            <person name="Priest H.D."/>
            <person name="Zheng C."/>
            <person name="Woodhouse M."/>
            <person name="Edger P.P."/>
            <person name="Guyot R."/>
            <person name="Guo H.B."/>
            <person name="Guo H."/>
            <person name="Zheng G."/>
            <person name="Singh R."/>
            <person name="Sharma A."/>
            <person name="Min X."/>
            <person name="Zheng Y."/>
            <person name="Lee H."/>
            <person name="Gurtowski J."/>
            <person name="Sedlazeck F.J."/>
            <person name="Harkess A."/>
            <person name="McKain M.R."/>
            <person name="Liao Z."/>
            <person name="Fang J."/>
            <person name="Liu J."/>
            <person name="Zhang X."/>
            <person name="Zhang Q."/>
            <person name="Hu W."/>
            <person name="Qin Y."/>
            <person name="Wang K."/>
            <person name="Chen L.Y."/>
            <person name="Shirley N."/>
            <person name="Lin Y.R."/>
            <person name="Liu L.Y."/>
            <person name="Hernandez A.G."/>
            <person name="Wright C.L."/>
            <person name="Bulone V."/>
            <person name="Tuskan G.A."/>
            <person name="Heath K."/>
            <person name="Zee F."/>
            <person name="Moore P.H."/>
            <person name="Sunkar R."/>
            <person name="Leebens-Mack J.H."/>
            <person name="Mockler T."/>
            <person name="Bennetzen J.L."/>
            <person name="Freeling M."/>
            <person name="Sankoff D."/>
            <person name="Paterson A.H."/>
            <person name="Zhu X."/>
            <person name="Yang X."/>
            <person name="Smith J.A."/>
            <person name="Cushman J.C."/>
            <person name="Paull R.E."/>
            <person name="Yu Q."/>
        </authorList>
    </citation>
    <scope>NUCLEOTIDE SEQUENCE [LARGE SCALE GENOMIC DNA]</scope>
    <source>
        <strain evidence="2">cv. F153</strain>
    </source>
</reference>
<feature type="domain" description="BRO1" evidence="1">
    <location>
        <begin position="1"/>
        <end position="387"/>
    </location>
</feature>
<name>A0A6P5FDP8_ANACO</name>
<dbReference type="InterPro" id="IPR038499">
    <property type="entry name" value="BRO1_sf"/>
</dbReference>
<dbReference type="Pfam" id="PF03097">
    <property type="entry name" value="BRO1"/>
    <property type="match status" value="1"/>
</dbReference>
<gene>
    <name evidence="3" type="primary">LOC109714056</name>
</gene>